<dbReference type="Pfam" id="PF00171">
    <property type="entry name" value="Aldedh"/>
    <property type="match status" value="1"/>
</dbReference>
<evidence type="ECO:0000259" key="6">
    <source>
        <dbReference type="Pfam" id="PF00171"/>
    </source>
</evidence>
<name>A0ABW7LVK4_9PSED</name>
<dbReference type="InterPro" id="IPR016162">
    <property type="entry name" value="Ald_DH_N"/>
</dbReference>
<dbReference type="RefSeq" id="WP_395246850.1">
    <property type="nucleotide sequence ID" value="NZ_JBINXA010000015.1"/>
</dbReference>
<keyword evidence="8" id="KW-1185">Reference proteome</keyword>
<dbReference type="CDD" id="cd07105">
    <property type="entry name" value="ALDH_SaliADH"/>
    <property type="match status" value="1"/>
</dbReference>
<keyword evidence="3" id="KW-0520">NAD</keyword>
<feature type="active site" evidence="4">
    <location>
        <position position="251"/>
    </location>
</feature>
<dbReference type="PROSITE" id="PS00687">
    <property type="entry name" value="ALDEHYDE_DEHYDR_GLU"/>
    <property type="match status" value="1"/>
</dbReference>
<gene>
    <name evidence="7" type="ORF">ACHMWK_06655</name>
</gene>
<sequence>MLHINLLIGNQDLAASDARFFDRINPLSGEIATRAAAASLSDVDSAIASAWSAFPGWLSTSPSERRMLLNKAADVLEGMQDRFVHQMMKEIGTTKAWSILNVNLAVCMLREAASLSTQIGGEVIPSDVPGCLAMAVRQPAGVCLGIAPWNAPIILGVRAVAAPVACGNTAILKASELSPGTHQLIGEVFRKAGFPPGVVNVITNAPADAAAVVERAIANPAVRRVNFTGSTRVGRIIGELAGRHLKPALLELGGKAAVIVLDDADLDAAVDAVAFGAFINQGQVCMSTERVIVDDKIADHFTEKLGVKAASLVAGDPRSGDVSIGSLIDEAAALRVDDLINDALSKGAVRVAGGERVGSVVPATVLDWVAPEMQLYSEESFGPVVSLIRAQGTEDAIRLANDTEYGLVCAVFGRDIGRVLSVSKRIQTGICHINGPTVHDEARMPFGGVKASGFGRFGGQAGIAEFTDLRLTTIRTETPHYPF</sequence>
<comment type="caution">
    <text evidence="7">The sequence shown here is derived from an EMBL/GenBank/DDBJ whole genome shotgun (WGS) entry which is preliminary data.</text>
</comment>
<protein>
    <submittedName>
        <fullName evidence="7">Aldehyde dehydrogenase</fullName>
    </submittedName>
</protein>
<dbReference type="PANTHER" id="PTHR42986">
    <property type="entry name" value="BENZALDEHYDE DEHYDROGENASE YFMT"/>
    <property type="match status" value="1"/>
</dbReference>
<dbReference type="InterPro" id="IPR029510">
    <property type="entry name" value="Ald_DH_CS_GLU"/>
</dbReference>
<proteinExistence type="inferred from homology"/>
<evidence type="ECO:0000256" key="3">
    <source>
        <dbReference type="ARBA" id="ARBA00023027"/>
    </source>
</evidence>
<evidence type="ECO:0000256" key="4">
    <source>
        <dbReference type="PROSITE-ProRule" id="PRU10007"/>
    </source>
</evidence>
<dbReference type="EMBL" id="JBINXB010000005">
    <property type="protein sequence ID" value="MFH6565645.1"/>
    <property type="molecule type" value="Genomic_DNA"/>
</dbReference>
<dbReference type="InterPro" id="IPR015590">
    <property type="entry name" value="Aldehyde_DH_dom"/>
</dbReference>
<dbReference type="Gene3D" id="3.40.605.10">
    <property type="entry name" value="Aldehyde Dehydrogenase, Chain A, domain 1"/>
    <property type="match status" value="1"/>
</dbReference>
<dbReference type="Gene3D" id="3.40.309.10">
    <property type="entry name" value="Aldehyde Dehydrogenase, Chain A, domain 2"/>
    <property type="match status" value="1"/>
</dbReference>
<comment type="similarity">
    <text evidence="1 5">Belongs to the aldehyde dehydrogenase family.</text>
</comment>
<organism evidence="7 8">
    <name type="scientific">Pseudomonas kulmbachensis</name>
    <dbReference type="NCBI Taxonomy" id="3043408"/>
    <lineage>
        <taxon>Bacteria</taxon>
        <taxon>Pseudomonadati</taxon>
        <taxon>Pseudomonadota</taxon>
        <taxon>Gammaproteobacteria</taxon>
        <taxon>Pseudomonadales</taxon>
        <taxon>Pseudomonadaceae</taxon>
        <taxon>Pseudomonas</taxon>
    </lineage>
</organism>
<evidence type="ECO:0000256" key="2">
    <source>
        <dbReference type="ARBA" id="ARBA00023002"/>
    </source>
</evidence>
<dbReference type="PANTHER" id="PTHR42986:SF1">
    <property type="entry name" value="BENZALDEHYDE DEHYDROGENASE YFMT"/>
    <property type="match status" value="1"/>
</dbReference>
<evidence type="ECO:0000256" key="1">
    <source>
        <dbReference type="ARBA" id="ARBA00009986"/>
    </source>
</evidence>
<dbReference type="SUPFAM" id="SSF53720">
    <property type="entry name" value="ALDH-like"/>
    <property type="match status" value="1"/>
</dbReference>
<dbReference type="Proteomes" id="UP001609821">
    <property type="component" value="Unassembled WGS sequence"/>
</dbReference>
<evidence type="ECO:0000313" key="8">
    <source>
        <dbReference type="Proteomes" id="UP001609821"/>
    </source>
</evidence>
<reference evidence="7 8" key="1">
    <citation type="submission" date="2024-10" db="EMBL/GenBank/DDBJ databases">
        <title>Aeromonas and Pseudomonas from the Cagarras Archipelago, Rio de Janeiro, Brazil.</title>
        <authorList>
            <person name="Canellas A.L.B."/>
            <person name="Laport M.S."/>
        </authorList>
    </citation>
    <scope>NUCLEOTIDE SEQUENCE [LARGE SCALE GENOMIC DNA]</scope>
    <source>
        <strain evidence="7 8">CPF-4</strain>
    </source>
</reference>
<keyword evidence="2 5" id="KW-0560">Oxidoreductase</keyword>
<feature type="domain" description="Aldehyde dehydrogenase" evidence="6">
    <location>
        <begin position="17"/>
        <end position="470"/>
    </location>
</feature>
<dbReference type="InterPro" id="IPR016161">
    <property type="entry name" value="Ald_DH/histidinol_DH"/>
</dbReference>
<evidence type="ECO:0000256" key="5">
    <source>
        <dbReference type="RuleBase" id="RU003345"/>
    </source>
</evidence>
<dbReference type="InterPro" id="IPR016163">
    <property type="entry name" value="Ald_DH_C"/>
</dbReference>
<accession>A0ABW7LVK4</accession>
<evidence type="ECO:0000313" key="7">
    <source>
        <dbReference type="EMBL" id="MFH6565645.1"/>
    </source>
</evidence>